<keyword evidence="1" id="KW-0560">Oxidoreductase</keyword>
<organism evidence="1 2">
    <name type="scientific">Staphylococcus gallinarum</name>
    <dbReference type="NCBI Taxonomy" id="1293"/>
    <lineage>
        <taxon>Bacteria</taxon>
        <taxon>Bacillati</taxon>
        <taxon>Bacillota</taxon>
        <taxon>Bacilli</taxon>
        <taxon>Bacillales</taxon>
        <taxon>Staphylococcaceae</taxon>
        <taxon>Staphylococcus</taxon>
    </lineage>
</organism>
<evidence type="ECO:0000313" key="1">
    <source>
        <dbReference type="EMBL" id="SUM33516.1"/>
    </source>
</evidence>
<dbReference type="GO" id="GO:0004449">
    <property type="term" value="F:isocitrate dehydrogenase (NAD+) activity"/>
    <property type="evidence" value="ECO:0007669"/>
    <property type="project" value="UniProtKB-EC"/>
</dbReference>
<sequence>MAGEKVIKTNEGLTVPNNPIIPFIIGDGIGTRYLESCKSCYRRCC</sequence>
<accession>A0A380FJK1</accession>
<reference evidence="1 2" key="1">
    <citation type="submission" date="2018-06" db="EMBL/GenBank/DDBJ databases">
        <authorList>
            <consortium name="Pathogen Informatics"/>
            <person name="Doyle S."/>
        </authorList>
    </citation>
    <scope>NUCLEOTIDE SEQUENCE [LARGE SCALE GENOMIC DNA]</scope>
    <source>
        <strain evidence="1 2">NCTC12195</strain>
    </source>
</reference>
<protein>
    <submittedName>
        <fullName evidence="1">Isocitrate dehydrogenase</fullName>
        <ecNumber evidence="1">1.1.1.41</ecNumber>
        <ecNumber evidence="1">1.1.1.42</ecNumber>
    </submittedName>
</protein>
<dbReference type="EMBL" id="UHDK01000001">
    <property type="protein sequence ID" value="SUM33516.1"/>
    <property type="molecule type" value="Genomic_DNA"/>
</dbReference>
<dbReference type="AlphaFoldDB" id="A0A380FJK1"/>
<evidence type="ECO:0000313" key="2">
    <source>
        <dbReference type="Proteomes" id="UP000255277"/>
    </source>
</evidence>
<dbReference type="Gene3D" id="3.40.718.10">
    <property type="entry name" value="Isopropylmalate Dehydrogenase"/>
    <property type="match status" value="1"/>
</dbReference>
<proteinExistence type="predicted"/>
<dbReference type="GO" id="GO:0004450">
    <property type="term" value="F:isocitrate dehydrogenase (NADP+) activity"/>
    <property type="evidence" value="ECO:0007669"/>
    <property type="project" value="UniProtKB-EC"/>
</dbReference>
<dbReference type="EC" id="1.1.1.41" evidence="1"/>
<gene>
    <name evidence="1" type="primary">icd_5</name>
    <name evidence="1" type="ORF">NCTC12195_02981</name>
</gene>
<dbReference type="EC" id="1.1.1.42" evidence="1"/>
<name>A0A380FJK1_STAGA</name>
<dbReference type="Proteomes" id="UP000255277">
    <property type="component" value="Unassembled WGS sequence"/>
</dbReference>